<reference evidence="7" key="1">
    <citation type="submission" date="2014-03" db="EMBL/GenBank/DDBJ databases">
        <title>Draft Genome Sequence of Mycobacterium cosmeticum DSM 44829.</title>
        <authorList>
            <person name="Croce O."/>
            <person name="Robert C."/>
            <person name="Raoult D."/>
            <person name="Drancourt M."/>
        </authorList>
    </citation>
    <scope>NUCLEOTIDE SEQUENCE [LARGE SCALE GENOMIC DNA]</scope>
    <source>
        <strain evidence="7">DSM 44829</strain>
    </source>
</reference>
<feature type="DNA-binding region" description="H-T-H motif" evidence="5">
    <location>
        <begin position="42"/>
        <end position="61"/>
    </location>
</feature>
<keyword evidence="2" id="KW-0805">Transcription regulation</keyword>
<protein>
    <submittedName>
        <fullName evidence="7">TetR family transcriptional regulator</fullName>
    </submittedName>
</protein>
<dbReference type="eggNOG" id="COG1309">
    <property type="taxonomic scope" value="Bacteria"/>
</dbReference>
<evidence type="ECO:0000256" key="5">
    <source>
        <dbReference type="PROSITE-ProRule" id="PRU00335"/>
    </source>
</evidence>
<dbReference type="InterPro" id="IPR009057">
    <property type="entry name" value="Homeodomain-like_sf"/>
</dbReference>
<keyword evidence="8" id="KW-1185">Reference proteome</keyword>
<dbReference type="InterPro" id="IPR039538">
    <property type="entry name" value="BetI_C"/>
</dbReference>
<dbReference type="Pfam" id="PF13977">
    <property type="entry name" value="TetR_C_6"/>
    <property type="match status" value="1"/>
</dbReference>
<reference evidence="7" key="2">
    <citation type="submission" date="2014-03" db="EMBL/GenBank/DDBJ databases">
        <authorList>
            <person name="Urmite Genomes"/>
        </authorList>
    </citation>
    <scope>NUCLEOTIDE SEQUENCE</scope>
    <source>
        <strain evidence="7">DSM 44829</strain>
    </source>
</reference>
<evidence type="ECO:0000256" key="4">
    <source>
        <dbReference type="ARBA" id="ARBA00023163"/>
    </source>
</evidence>
<dbReference type="InterPro" id="IPR001647">
    <property type="entry name" value="HTH_TetR"/>
</dbReference>
<comment type="caution">
    <text evidence="7">The sequence shown here is derived from an EMBL/GenBank/DDBJ whole genome shotgun (WGS) entry which is preliminary data.</text>
</comment>
<dbReference type="RefSeq" id="WP_207384147.1">
    <property type="nucleotide sequence ID" value="NZ_CCBB010000003.1"/>
</dbReference>
<organism evidence="7 8">
    <name type="scientific">Mycolicibacterium cosmeticum</name>
    <dbReference type="NCBI Taxonomy" id="258533"/>
    <lineage>
        <taxon>Bacteria</taxon>
        <taxon>Bacillati</taxon>
        <taxon>Actinomycetota</taxon>
        <taxon>Actinomycetes</taxon>
        <taxon>Mycobacteriales</taxon>
        <taxon>Mycobacteriaceae</taxon>
        <taxon>Mycolicibacterium</taxon>
    </lineage>
</organism>
<dbReference type="PROSITE" id="PS50977">
    <property type="entry name" value="HTH_TETR_2"/>
    <property type="match status" value="1"/>
</dbReference>
<feature type="domain" description="HTH tetR-type" evidence="6">
    <location>
        <begin position="19"/>
        <end position="79"/>
    </location>
</feature>
<dbReference type="STRING" id="258533.BN977_05211"/>
<dbReference type="InterPro" id="IPR050109">
    <property type="entry name" value="HTH-type_TetR-like_transc_reg"/>
</dbReference>
<dbReference type="Pfam" id="PF00440">
    <property type="entry name" value="TetR_N"/>
    <property type="match status" value="1"/>
</dbReference>
<keyword evidence="1" id="KW-0678">Repressor</keyword>
<dbReference type="Gene3D" id="1.10.357.10">
    <property type="entry name" value="Tetracycline Repressor, domain 2"/>
    <property type="match status" value="1"/>
</dbReference>
<sequence length="209" mass="22282">MAGMAEAMHVRRTQAQRRATTRQRVLDAATGLVATQGVRAVSLAAVGEAAGYSRGIVNHHFGTKVGLLKALIEHVAQFEAPADAPTGLGRLLQFVQAYLGGMRERSPRSEAFLLLWAESAGMEPSLAPLFAERDAWFQGALAQQIREGVLDGSIRGDVHPEVAALAIIGQLRGTAMLAFASARDVPASELTAEVVRLVEHGLGRIPSQR</sequence>
<evidence type="ECO:0000256" key="2">
    <source>
        <dbReference type="ARBA" id="ARBA00023015"/>
    </source>
</evidence>
<evidence type="ECO:0000313" key="7">
    <source>
        <dbReference type="EMBL" id="CDO10379.1"/>
    </source>
</evidence>
<evidence type="ECO:0000313" key="8">
    <source>
        <dbReference type="Proteomes" id="UP000028870"/>
    </source>
</evidence>
<dbReference type="Proteomes" id="UP000028870">
    <property type="component" value="Unassembled WGS sequence"/>
</dbReference>
<accession>W9AX18</accession>
<keyword evidence="4" id="KW-0804">Transcription</keyword>
<dbReference type="PANTHER" id="PTHR30055">
    <property type="entry name" value="HTH-TYPE TRANSCRIPTIONAL REGULATOR RUTR"/>
    <property type="match status" value="1"/>
</dbReference>
<dbReference type="InterPro" id="IPR036271">
    <property type="entry name" value="Tet_transcr_reg_TetR-rel_C_sf"/>
</dbReference>
<name>W9AX18_MYCCO</name>
<evidence type="ECO:0000256" key="1">
    <source>
        <dbReference type="ARBA" id="ARBA00022491"/>
    </source>
</evidence>
<dbReference type="GO" id="GO:0000976">
    <property type="term" value="F:transcription cis-regulatory region binding"/>
    <property type="evidence" value="ECO:0007669"/>
    <property type="project" value="TreeGrafter"/>
</dbReference>
<dbReference type="SUPFAM" id="SSF48498">
    <property type="entry name" value="Tetracyclin repressor-like, C-terminal domain"/>
    <property type="match status" value="1"/>
</dbReference>
<dbReference type="AlphaFoldDB" id="W9AX18"/>
<dbReference type="EMBL" id="CCBB010000003">
    <property type="protein sequence ID" value="CDO10379.1"/>
    <property type="molecule type" value="Genomic_DNA"/>
</dbReference>
<dbReference type="SUPFAM" id="SSF46689">
    <property type="entry name" value="Homeodomain-like"/>
    <property type="match status" value="1"/>
</dbReference>
<dbReference type="PRINTS" id="PR00455">
    <property type="entry name" value="HTHTETR"/>
</dbReference>
<evidence type="ECO:0000259" key="6">
    <source>
        <dbReference type="PROSITE" id="PS50977"/>
    </source>
</evidence>
<evidence type="ECO:0000256" key="3">
    <source>
        <dbReference type="ARBA" id="ARBA00023125"/>
    </source>
</evidence>
<dbReference type="GO" id="GO:0003700">
    <property type="term" value="F:DNA-binding transcription factor activity"/>
    <property type="evidence" value="ECO:0007669"/>
    <property type="project" value="TreeGrafter"/>
</dbReference>
<dbReference type="Gene3D" id="1.10.10.60">
    <property type="entry name" value="Homeodomain-like"/>
    <property type="match status" value="1"/>
</dbReference>
<dbReference type="PANTHER" id="PTHR30055:SF234">
    <property type="entry name" value="HTH-TYPE TRANSCRIPTIONAL REGULATOR BETI"/>
    <property type="match status" value="1"/>
</dbReference>
<proteinExistence type="predicted"/>
<keyword evidence="3 5" id="KW-0238">DNA-binding</keyword>
<gene>
    <name evidence="7" type="ORF">BN977_05211</name>
</gene>